<dbReference type="Bgee" id="ENSXETG00000030743">
    <property type="expression patterns" value="Expressed in mesonephros and 8 other cell types or tissues"/>
</dbReference>
<evidence type="ECO:0000256" key="11">
    <source>
        <dbReference type="ARBA" id="ARBA00044569"/>
    </source>
</evidence>
<evidence type="ECO:0000313" key="17">
    <source>
        <dbReference type="Ensembl" id="ENSXETP00000061121"/>
    </source>
</evidence>
<keyword evidence="6" id="KW-0479">Metal-binding</keyword>
<sequence>MADLTGADIENINEVWSKIYANPEESGRTVVISLFLTYPQTKIYFKNLKNISTLQEMQDNAGIRAHGKRVMGALNHVIENLKDWDAVCSALSHLAKRHQDVHKVEVNNFELLFLVIISVFKEALGSGFTPEQRARHYGNFHSSAFFLPVWLLII</sequence>
<dbReference type="InterPro" id="IPR009050">
    <property type="entry name" value="Globin-like_sf"/>
</dbReference>
<evidence type="ECO:0000256" key="4">
    <source>
        <dbReference type="ARBA" id="ARBA00022617"/>
    </source>
</evidence>
<dbReference type="GO" id="GO:0005344">
    <property type="term" value="F:oxygen carrier activity"/>
    <property type="evidence" value="ECO:0007669"/>
    <property type="project" value="UniProtKB-KW"/>
</dbReference>
<evidence type="ECO:0000256" key="9">
    <source>
        <dbReference type="ARBA" id="ARBA00044551"/>
    </source>
</evidence>
<evidence type="ECO:0000256" key="12">
    <source>
        <dbReference type="ARBA" id="ARBA00047393"/>
    </source>
</evidence>
<comment type="catalytic activity">
    <reaction evidence="12">
        <text>2 superoxide + 2 H(+) = H2O2 + O2</text>
        <dbReference type="Rhea" id="RHEA:20696"/>
        <dbReference type="ChEBI" id="CHEBI:15378"/>
        <dbReference type="ChEBI" id="CHEBI:15379"/>
        <dbReference type="ChEBI" id="CHEBI:16240"/>
        <dbReference type="ChEBI" id="CHEBI:18421"/>
        <dbReference type="EC" id="1.15.1.1"/>
    </reaction>
    <physiologicalReaction direction="left-to-right" evidence="12">
        <dbReference type="Rhea" id="RHEA:20697"/>
    </physiologicalReaction>
</comment>
<dbReference type="GO" id="GO:0005506">
    <property type="term" value="F:iron ion binding"/>
    <property type="evidence" value="ECO:0007669"/>
    <property type="project" value="InterPro"/>
</dbReference>
<evidence type="ECO:0000256" key="7">
    <source>
        <dbReference type="ARBA" id="ARBA00023004"/>
    </source>
</evidence>
<evidence type="ECO:0000256" key="2">
    <source>
        <dbReference type="ARBA" id="ARBA00012682"/>
    </source>
</evidence>
<dbReference type="Pfam" id="PF00042">
    <property type="entry name" value="Globin"/>
    <property type="match status" value="1"/>
</dbReference>
<comment type="similarity">
    <text evidence="1 15">Belongs to the globin family.</text>
</comment>
<evidence type="ECO:0000256" key="10">
    <source>
        <dbReference type="ARBA" id="ARBA00044562"/>
    </source>
</evidence>
<dbReference type="InParanoid" id="A0A6I8Q198"/>
<dbReference type="GeneTree" id="ENSGT00940000155004"/>
<dbReference type="PANTHER" id="PTHR46783">
    <property type="entry name" value="CYTOGLOBIN"/>
    <property type="match status" value="1"/>
</dbReference>
<keyword evidence="7" id="KW-0408">Iron</keyword>
<comment type="catalytic activity">
    <reaction evidence="13">
        <text>Fe(III)-heme b-[protein] + nitric oxide + H2O = Fe(II)-heme b-[protein] + nitrite + 2 H(+)</text>
        <dbReference type="Rhea" id="RHEA:77711"/>
        <dbReference type="Rhea" id="RHEA-COMP:18975"/>
        <dbReference type="Rhea" id="RHEA-COMP:18976"/>
        <dbReference type="ChEBI" id="CHEBI:15377"/>
        <dbReference type="ChEBI" id="CHEBI:15378"/>
        <dbReference type="ChEBI" id="CHEBI:16301"/>
        <dbReference type="ChEBI" id="CHEBI:16480"/>
        <dbReference type="ChEBI" id="CHEBI:55376"/>
        <dbReference type="ChEBI" id="CHEBI:60344"/>
    </reaction>
    <physiologicalReaction direction="right-to-left" evidence="13">
        <dbReference type="Rhea" id="RHEA:77713"/>
    </physiologicalReaction>
</comment>
<dbReference type="GO" id="GO:0004784">
    <property type="term" value="F:superoxide dismutase activity"/>
    <property type="evidence" value="ECO:0007669"/>
    <property type="project" value="UniProtKB-EC"/>
</dbReference>
<accession>A0A6I8Q198</accession>
<dbReference type="PROSITE" id="PS01033">
    <property type="entry name" value="GLOBIN"/>
    <property type="match status" value="1"/>
</dbReference>
<protein>
    <recommendedName>
        <fullName evidence="2">superoxide dismutase</fullName>
        <ecNumber evidence="2">1.15.1.1</ecNumber>
    </recommendedName>
    <alternativeName>
        <fullName evidence="9">Nitrite reductase CYGB</fullName>
    </alternativeName>
    <alternativeName>
        <fullName evidence="11">Pseudoperoxidase CYGB</fullName>
    </alternativeName>
    <alternativeName>
        <fullName evidence="10">Superoxide dismutase CYGB</fullName>
    </alternativeName>
</protein>
<evidence type="ECO:0000256" key="14">
    <source>
        <dbReference type="ARBA" id="ARBA00049899"/>
    </source>
</evidence>
<evidence type="ECO:0000256" key="6">
    <source>
        <dbReference type="ARBA" id="ARBA00022723"/>
    </source>
</evidence>
<evidence type="ECO:0000256" key="13">
    <source>
        <dbReference type="ARBA" id="ARBA00048118"/>
    </source>
</evidence>
<evidence type="ECO:0000256" key="1">
    <source>
        <dbReference type="ARBA" id="ARBA00008705"/>
    </source>
</evidence>
<dbReference type="InterPro" id="IPR013314">
    <property type="entry name" value="Globin_lamprey/hagfish"/>
</dbReference>
<proteinExistence type="inferred from homology"/>
<feature type="domain" description="Globin" evidence="16">
    <location>
        <begin position="3"/>
        <end position="154"/>
    </location>
</feature>
<evidence type="ECO:0000259" key="16">
    <source>
        <dbReference type="PROSITE" id="PS01033"/>
    </source>
</evidence>
<organism evidence="17">
    <name type="scientific">Xenopus tropicalis</name>
    <name type="common">Western clawed frog</name>
    <name type="synonym">Silurana tropicalis</name>
    <dbReference type="NCBI Taxonomy" id="8364"/>
    <lineage>
        <taxon>Eukaryota</taxon>
        <taxon>Metazoa</taxon>
        <taxon>Chordata</taxon>
        <taxon>Craniata</taxon>
        <taxon>Vertebrata</taxon>
        <taxon>Euteleostomi</taxon>
        <taxon>Amphibia</taxon>
        <taxon>Batrachia</taxon>
        <taxon>Anura</taxon>
        <taxon>Pipoidea</taxon>
        <taxon>Pipidae</taxon>
        <taxon>Xenopodinae</taxon>
        <taxon>Xenopus</taxon>
        <taxon>Silurana</taxon>
    </lineage>
</organism>
<dbReference type="PANTHER" id="PTHR46783:SF3">
    <property type="entry name" value="GLOBIN FAMILY PROFILE DOMAIN-CONTAINING PROTEIN"/>
    <property type="match status" value="1"/>
</dbReference>
<dbReference type="AlphaFoldDB" id="A0A6I8Q198"/>
<evidence type="ECO:0000256" key="5">
    <source>
        <dbReference type="ARBA" id="ARBA00022621"/>
    </source>
</evidence>
<dbReference type="EC" id="1.15.1.1" evidence="2"/>
<keyword evidence="5 15" id="KW-0561">Oxygen transport</keyword>
<dbReference type="PRINTS" id="PR01906">
    <property type="entry name" value="FISHGLOBIN"/>
</dbReference>
<name>A0A6I8Q198_XENTR</name>
<reference evidence="17" key="2">
    <citation type="submission" date="2020-05" db="UniProtKB">
        <authorList>
            <consortium name="Ensembl"/>
        </authorList>
    </citation>
    <scope>IDENTIFICATION</scope>
</reference>
<keyword evidence="3 15" id="KW-0813">Transport</keyword>
<dbReference type="InterPro" id="IPR000971">
    <property type="entry name" value="Globin"/>
</dbReference>
<evidence type="ECO:0000256" key="15">
    <source>
        <dbReference type="RuleBase" id="RU000356"/>
    </source>
</evidence>
<evidence type="ECO:0000256" key="8">
    <source>
        <dbReference type="ARBA" id="ARBA00044448"/>
    </source>
</evidence>
<dbReference type="InterPro" id="IPR012292">
    <property type="entry name" value="Globin/Proto"/>
</dbReference>
<comment type="catalytic activity">
    <reaction evidence="8">
        <text>Fe(II)-heme b-[protein] + nitric oxide + O2 = Fe(III)-heme b-[protein] + nitrate</text>
        <dbReference type="Rhea" id="RHEA:78091"/>
        <dbReference type="Rhea" id="RHEA-COMP:18975"/>
        <dbReference type="Rhea" id="RHEA-COMP:18976"/>
        <dbReference type="ChEBI" id="CHEBI:15379"/>
        <dbReference type="ChEBI" id="CHEBI:16480"/>
        <dbReference type="ChEBI" id="CHEBI:17632"/>
        <dbReference type="ChEBI" id="CHEBI:55376"/>
        <dbReference type="ChEBI" id="CHEBI:60344"/>
    </reaction>
    <physiologicalReaction direction="left-to-right" evidence="8">
        <dbReference type="Rhea" id="RHEA:78092"/>
    </physiologicalReaction>
</comment>
<dbReference type="SUPFAM" id="SSF46458">
    <property type="entry name" value="Globin-like"/>
    <property type="match status" value="1"/>
</dbReference>
<reference evidence="17" key="1">
    <citation type="journal article" date="2010" name="Science">
        <title>The genome of the Western clawed frog Xenopus tropicalis.</title>
        <authorList>
            <person name="Hellsten U."/>
            <person name="Harland R.M."/>
            <person name="Gilchrist M.J."/>
            <person name="Hendrix D."/>
            <person name="Jurka J."/>
            <person name="Kapitonov V."/>
            <person name="Ovcharenko I."/>
            <person name="Putnam N.H."/>
            <person name="Shu S."/>
            <person name="Taher L."/>
            <person name="Blitz I.L."/>
            <person name="Blumberg B."/>
            <person name="Dichmann D.S."/>
            <person name="Dubchak I."/>
            <person name="Amaya E."/>
            <person name="Detter J.C."/>
            <person name="Fletcher R."/>
            <person name="Gerhard D.S."/>
            <person name="Goodstein D."/>
            <person name="Graves T."/>
            <person name="Grigoriev I.V."/>
            <person name="Grimwood J."/>
            <person name="Kawashima T."/>
            <person name="Lindquist E."/>
            <person name="Lucas S.M."/>
            <person name="Mead P.E."/>
            <person name="Mitros T."/>
            <person name="Ogino H."/>
            <person name="Ohta Y."/>
            <person name="Poliakov A.V."/>
            <person name="Pollet N."/>
            <person name="Robert J."/>
            <person name="Salamov A."/>
            <person name="Sater A.K."/>
            <person name="Schmutz J."/>
            <person name="Terry A."/>
            <person name="Vize P.D."/>
            <person name="Warren W.C."/>
            <person name="Wells D."/>
            <person name="Wills A."/>
            <person name="Wilson R.K."/>
            <person name="Zimmerman L.B."/>
            <person name="Zorn A.M."/>
            <person name="Grainger R."/>
            <person name="Grammer T."/>
            <person name="Khokha M.K."/>
            <person name="Richardson P.M."/>
            <person name="Rokhsar D.S."/>
        </authorList>
    </citation>
    <scope>NUCLEOTIDE SEQUENCE [LARGE SCALE GENOMIC DNA]</scope>
    <source>
        <strain evidence="17">Nigerian</strain>
    </source>
</reference>
<keyword evidence="4 15" id="KW-0349">Heme</keyword>
<dbReference type="GO" id="GO:0019825">
    <property type="term" value="F:oxygen binding"/>
    <property type="evidence" value="ECO:0007669"/>
    <property type="project" value="InterPro"/>
</dbReference>
<dbReference type="Ensembl" id="ENSXETT00000062963">
    <property type="protein sequence ID" value="ENSXETP00000061121"/>
    <property type="gene ID" value="ENSXETG00000030743"/>
</dbReference>
<comment type="catalytic activity">
    <reaction evidence="14">
        <text>H2O2 + AH2 = A + 2 H2O</text>
        <dbReference type="Rhea" id="RHEA:30275"/>
        <dbReference type="ChEBI" id="CHEBI:13193"/>
        <dbReference type="ChEBI" id="CHEBI:15377"/>
        <dbReference type="ChEBI" id="CHEBI:16240"/>
        <dbReference type="ChEBI" id="CHEBI:17499"/>
    </reaction>
    <physiologicalReaction direction="left-to-right" evidence="14">
        <dbReference type="Rhea" id="RHEA:30276"/>
    </physiologicalReaction>
</comment>
<evidence type="ECO:0000256" key="3">
    <source>
        <dbReference type="ARBA" id="ARBA00022448"/>
    </source>
</evidence>
<dbReference type="Gene3D" id="1.10.490.10">
    <property type="entry name" value="Globins"/>
    <property type="match status" value="1"/>
</dbReference>
<dbReference type="GO" id="GO:0020037">
    <property type="term" value="F:heme binding"/>
    <property type="evidence" value="ECO:0007669"/>
    <property type="project" value="InterPro"/>
</dbReference>